<keyword evidence="5" id="KW-0812">Transmembrane</keyword>
<organism evidence="12 13">
    <name type="scientific">Holothuria leucospilota</name>
    <name type="common">Black long sea cucumber</name>
    <name type="synonym">Mertensiothuria leucospilota</name>
    <dbReference type="NCBI Taxonomy" id="206669"/>
    <lineage>
        <taxon>Eukaryota</taxon>
        <taxon>Metazoa</taxon>
        <taxon>Echinodermata</taxon>
        <taxon>Eleutherozoa</taxon>
        <taxon>Echinozoa</taxon>
        <taxon>Holothuroidea</taxon>
        <taxon>Aspidochirotacea</taxon>
        <taxon>Aspidochirotida</taxon>
        <taxon>Holothuriidae</taxon>
        <taxon>Holothuria</taxon>
    </lineage>
</organism>
<evidence type="ECO:0000313" key="13">
    <source>
        <dbReference type="Proteomes" id="UP001152320"/>
    </source>
</evidence>
<evidence type="ECO:0000256" key="6">
    <source>
        <dbReference type="ARBA" id="ARBA00022968"/>
    </source>
</evidence>
<comment type="subcellular location">
    <subcellularLocation>
        <location evidence="1">Golgi apparatus membrane</location>
        <topology evidence="1">Single-pass type II membrane protein</topology>
    </subcellularLocation>
</comment>
<dbReference type="FunFam" id="3.90.550.50:FF:000001">
    <property type="entry name" value="Hexosyltransferase"/>
    <property type="match status" value="1"/>
</dbReference>
<evidence type="ECO:0000256" key="10">
    <source>
        <dbReference type="ARBA" id="ARBA00023180"/>
    </source>
</evidence>
<keyword evidence="10" id="KW-0325">Glycoprotein</keyword>
<name>A0A9Q0YSE0_HOLLE</name>
<dbReference type="GO" id="GO:0006493">
    <property type="term" value="P:protein O-linked glycosylation"/>
    <property type="evidence" value="ECO:0007669"/>
    <property type="project" value="TreeGrafter"/>
</dbReference>
<dbReference type="AlphaFoldDB" id="A0A9Q0YSE0"/>
<sequence>MKMAEFYMWRVFLLVCCFFSLARVLLVIVYMDEAWPAEVPYNSLHNYGRRRRHLMEDISSASLFSRETENKIRGKDDSGESHDNFKNLTKEEKQQMQKPHHSVEKVPVVWEENSHHGGNGDSGKPGAKSGDSKIDFDKGKAAEFKIISPNVCDSNILLLILVHSFPRNRAQRNAVRNAYAKNLTQVLDRNVKVAFFCPGTSPSKQVVDDMHIENLKYGDVVHSQVADSIQSFRPSSRAMLSEFNWVKTYCRSAKFILFANDEQFINIEGLVLRLKRQENKDLRNFYLGRVKKGAKPQRSRNEWDYVPESAFPGEVYPNYCIAGAGMVLSNVFIQSVYPTAMQYLTEVKAFPLSDVMLGIVVSRMKKMPMYNDEFRKIGGEAVYCDLKGTLVLGDFNKPHLMEGVWANFTINKQKSCPNAVPNATEIEEWTRGVDHKKYLDDVLHLIHNPEEICLDDNGDNKVFLLALVSTHPDHYELRDAIRATWSEPLYQDKFKVKTLFVMARPRIETPEKVERIKREFEEHNDLVQAEFMESFHNLTLKVILGLRWTTMFCPGASFIYKGDDDMLVNFEGIVKFLQELTESESKELFLGHMMTNSPAIRTPSKYQTRRTQYPFKYFLPYFSGGGYIMARQSVKKMYEKALSTRFIPIDDAFAGILAFRSGIRLKHSGGFITTGFRKDHCRLRTAFNLHGFKKTSIMIETWKEFTHVNETCDTS</sequence>
<dbReference type="Proteomes" id="UP001152320">
    <property type="component" value="Chromosome 17"/>
</dbReference>
<protein>
    <submittedName>
        <fullName evidence="12">UDP-GalNAc:beta-1, 3-N-acetylgalactosaminyltransferase 1</fullName>
    </submittedName>
</protein>
<evidence type="ECO:0000256" key="3">
    <source>
        <dbReference type="ARBA" id="ARBA00022676"/>
    </source>
</evidence>
<gene>
    <name evidence="12" type="ORF">HOLleu_33788</name>
</gene>
<proteinExistence type="inferred from homology"/>
<evidence type="ECO:0000256" key="1">
    <source>
        <dbReference type="ARBA" id="ARBA00004323"/>
    </source>
</evidence>
<evidence type="ECO:0000256" key="2">
    <source>
        <dbReference type="ARBA" id="ARBA00008661"/>
    </source>
</evidence>
<evidence type="ECO:0000256" key="7">
    <source>
        <dbReference type="ARBA" id="ARBA00022989"/>
    </source>
</evidence>
<dbReference type="PANTHER" id="PTHR11214">
    <property type="entry name" value="BETA-1,3-N-ACETYLGLUCOSAMINYLTRANSFERASE"/>
    <property type="match status" value="1"/>
</dbReference>
<accession>A0A9Q0YSE0</accession>
<evidence type="ECO:0000313" key="12">
    <source>
        <dbReference type="EMBL" id="KAJ8026054.1"/>
    </source>
</evidence>
<feature type="region of interest" description="Disordered" evidence="11">
    <location>
        <begin position="112"/>
        <end position="134"/>
    </location>
</feature>
<keyword evidence="3" id="KW-0328">Glycosyltransferase</keyword>
<dbReference type="Gene3D" id="3.90.550.50">
    <property type="match status" value="2"/>
</dbReference>
<dbReference type="GO" id="GO:0016758">
    <property type="term" value="F:hexosyltransferase activity"/>
    <property type="evidence" value="ECO:0007669"/>
    <property type="project" value="InterPro"/>
</dbReference>
<dbReference type="InterPro" id="IPR002659">
    <property type="entry name" value="Glyco_trans_31"/>
</dbReference>
<evidence type="ECO:0000256" key="11">
    <source>
        <dbReference type="SAM" id="MobiDB-lite"/>
    </source>
</evidence>
<dbReference type="EMBL" id="JAIZAY010000017">
    <property type="protein sequence ID" value="KAJ8026054.1"/>
    <property type="molecule type" value="Genomic_DNA"/>
</dbReference>
<evidence type="ECO:0000256" key="8">
    <source>
        <dbReference type="ARBA" id="ARBA00023034"/>
    </source>
</evidence>
<dbReference type="OrthoDB" id="5957813at2759"/>
<keyword evidence="9" id="KW-0472">Membrane</keyword>
<reference evidence="12" key="1">
    <citation type="submission" date="2021-10" db="EMBL/GenBank/DDBJ databases">
        <title>Tropical sea cucumber genome reveals ecological adaptation and Cuvierian tubules defense mechanism.</title>
        <authorList>
            <person name="Chen T."/>
        </authorList>
    </citation>
    <scope>NUCLEOTIDE SEQUENCE</scope>
    <source>
        <strain evidence="12">Nanhai2018</strain>
        <tissue evidence="12">Muscle</tissue>
    </source>
</reference>
<keyword evidence="7" id="KW-1133">Transmembrane helix</keyword>
<dbReference type="Pfam" id="PF01762">
    <property type="entry name" value="Galactosyl_T"/>
    <property type="match status" value="2"/>
</dbReference>
<comment type="caution">
    <text evidence="12">The sequence shown here is derived from an EMBL/GenBank/DDBJ whole genome shotgun (WGS) entry which is preliminary data.</text>
</comment>
<keyword evidence="4" id="KW-0808">Transferase</keyword>
<comment type="similarity">
    <text evidence="2">Belongs to the glycosyltransferase 31 family.</text>
</comment>
<keyword evidence="13" id="KW-1185">Reference proteome</keyword>
<keyword evidence="6" id="KW-0735">Signal-anchor</keyword>
<keyword evidence="8" id="KW-0333">Golgi apparatus</keyword>
<evidence type="ECO:0000256" key="5">
    <source>
        <dbReference type="ARBA" id="ARBA00022692"/>
    </source>
</evidence>
<dbReference type="GO" id="GO:0000139">
    <property type="term" value="C:Golgi membrane"/>
    <property type="evidence" value="ECO:0007669"/>
    <property type="project" value="UniProtKB-SubCell"/>
</dbReference>
<evidence type="ECO:0000256" key="9">
    <source>
        <dbReference type="ARBA" id="ARBA00023136"/>
    </source>
</evidence>
<dbReference type="PANTHER" id="PTHR11214:SF365">
    <property type="entry name" value="HEXOSYLTRANSFERASE"/>
    <property type="match status" value="1"/>
</dbReference>
<evidence type="ECO:0000256" key="4">
    <source>
        <dbReference type="ARBA" id="ARBA00022679"/>
    </source>
</evidence>